<protein>
    <submittedName>
        <fullName evidence="21">HMCN1</fullName>
    </submittedName>
</protein>
<keyword evidence="4" id="KW-0272">Extracellular matrix</keyword>
<dbReference type="Gene3D" id="2.10.25.10">
    <property type="entry name" value="Laminin"/>
    <property type="match status" value="6"/>
</dbReference>
<feature type="domain" description="Ig-like" evidence="19">
    <location>
        <begin position="1507"/>
        <end position="1595"/>
    </location>
</feature>
<evidence type="ECO:0000313" key="21">
    <source>
        <dbReference type="EMBL" id="KAF6017768.1"/>
    </source>
</evidence>
<organism evidence="21 22">
    <name type="scientific">Bugula neritina</name>
    <name type="common">Brown bryozoan</name>
    <name type="synonym">Sertularia neritina</name>
    <dbReference type="NCBI Taxonomy" id="10212"/>
    <lineage>
        <taxon>Eukaryota</taxon>
        <taxon>Metazoa</taxon>
        <taxon>Spiralia</taxon>
        <taxon>Lophotrochozoa</taxon>
        <taxon>Bryozoa</taxon>
        <taxon>Gymnolaemata</taxon>
        <taxon>Cheilostomatida</taxon>
        <taxon>Flustrina</taxon>
        <taxon>Buguloidea</taxon>
        <taxon>Bugulidae</taxon>
        <taxon>Bugula</taxon>
    </lineage>
</organism>
<dbReference type="InterPro" id="IPR018097">
    <property type="entry name" value="EGF_Ca-bd_CS"/>
</dbReference>
<dbReference type="SMART" id="SM00406">
    <property type="entry name" value="IGv"/>
    <property type="match status" value="9"/>
</dbReference>
<evidence type="ECO:0000256" key="1">
    <source>
        <dbReference type="ARBA" id="ARBA00004167"/>
    </source>
</evidence>
<dbReference type="CDD" id="cd00198">
    <property type="entry name" value="vWFA"/>
    <property type="match status" value="1"/>
</dbReference>
<feature type="domain" description="Ig-like" evidence="19">
    <location>
        <begin position="838"/>
        <end position="927"/>
    </location>
</feature>
<evidence type="ECO:0000256" key="8">
    <source>
        <dbReference type="ARBA" id="ARBA00022737"/>
    </source>
</evidence>
<dbReference type="InterPro" id="IPR009017">
    <property type="entry name" value="GFP"/>
</dbReference>
<comment type="subcellular location">
    <subcellularLocation>
        <location evidence="1">Membrane</location>
        <topology evidence="1">Single-pass membrane protein</topology>
    </subcellularLocation>
    <subcellularLocation>
        <location evidence="2">Secreted</location>
        <location evidence="2">Extracellular space</location>
        <location evidence="2">Extracellular matrix</location>
    </subcellularLocation>
</comment>
<feature type="domain" description="Ig-like" evidence="19">
    <location>
        <begin position="694"/>
        <end position="783"/>
    </location>
</feature>
<dbReference type="GO" id="GO:0007155">
    <property type="term" value="P:cell adhesion"/>
    <property type="evidence" value="ECO:0007669"/>
    <property type="project" value="UniProtKB-KW"/>
</dbReference>
<dbReference type="SMART" id="SM00179">
    <property type="entry name" value="EGF_CA"/>
    <property type="match status" value="8"/>
</dbReference>
<dbReference type="Pfam" id="PF07645">
    <property type="entry name" value="EGF_CA"/>
    <property type="match status" value="3"/>
</dbReference>
<sequence length="3558" mass="386690">MTRCSSPETSIMRLYAFYLLVAGACVTGNELMESVPAEGAASLVFVFDVTGSMYDDLLQVIEGASRILATTLSRREQPLHNYVLVPFRDPGSDVIVEIGPITVTTDADEFEDELSYLYVQGGGDCPEMSIGAIQKALEESLPRSYIYVFTDARAKDYHLTDKVIELIQRKQSQVVFVMTGDCGDNTHEGFVSYLKIASTSSGQVFLLKKHQVNEVHGTDERGFPFIRSSKSAISAVVPEPPVVTVAPKSIGHYGGSINLMCIVDSLVPFSVRWFKGAIPITEEKTFLQTETVFHTLTDLNLDDEGNYSCIAESRPGAGMASMFLDVTDPPPFIHPTANITVAPGDWAMLDCVVETKVAYEVKWYKVSPYSGRNISMPALMYLPNSSLSIPNVEENNEGWYICVAENIGGQSSERTFLKVGAAPKVSLSPKQIDFVTGGVTRIECSATGSPPAAISWRHRGRTLAAGSRVDIDGGSLVLRDMTRSDAGVYECVANNIAGTETAASDVRFIEKPFIRLEKDSMLVAKGDPAALVCSATGIPPPAITWYKNNREINKGNAYVRVTSSGDLMLLGVQPEDAADYTCVARNKAGEDRAVIRLEVGSVPVISEAPRSAQVDIQTDYTMPCTASGYPTPNITWRKDNQPISDPNVFVDVNNSLHIKETSKDNEGSYACTALNQFGSHQVSASVVVTGIISPVIGFISSLVELKVGETLFLQCVVVMGNPKPTITWYKNAEVMLAVPGKVLLSPGGSLTVTDVDLSDEGEYMCTASNIGGTATMHTRLDVRGNPISLSDPHYYINLNNDLEIFVTEPADTAEYACNAKNSVGDDTKTISLVIREPPAITEFGLSLYTVVSGDPVTLVCQAAGKPTPVIKWQKNGNFLTTEDFAQGLTILADGSLRLSSAQISDEGLYSCVARNEAGFSQKSIQLNVFDGAVLTGNELGIILNDDGSLDIPIAQVSDSGRYTCRAVNDAGDVSLDIEFSVYVPPSFGTSGTVQETDVTVVVNSTLILECSVQAIPPPDITWYKNGEEFVLNEDRMTLKKNDQMLTIAGVQLLDEGRYKCVAENRAGEDERITDVTVQDPDLYPLSEDGTVLTIPLADLADRGRYVCSARNEAGVREKTFDLSVLTPPSIDQSATTSNVSVVQNQTAVLTCAAAGDPYPEILWLRNGELLDPLSRSLIELSARGRQLKLYNTQVSDEGVYTCLATNKAGDVSVNITLNVFIPPSISTTGLSPNSSVVLGLQTAIDCPAKGKPTPQIKWYKDGIEMDIAKNPFYGIVNAGRRLIIANATLNDTATYACRARNQAGRVELRHRLTVYEPPSILDSDMVTALEVLVNSSITIHCDAEGIPHPRVKWLSNGQPISSTDSNFRVSADGYGLTLLIANVGHTARYTCIATNEAGSADKDFDLDVLVPPYIDDASIDRNIRIIKGRQLILNCPAMGTPYPSISWYRNGFPVNEETVPGVSLVSSDRQLSIPTISVDDTGSYTCQARNIAGQARILYTVFVLVPPTIDDSNIVSRPRVRQNQTVIIECPAQGIPDPSVTFLKNGRPIEELSHITVQPNQKKFIIESAQVSDSGRYTCIAENEAGEARRTYDLQVHVPARIVKEGVEVDIAVVENRTAILSCMVTGIPQPSIIWFKGRVPLLDGPYPDIRELNQGQELELSNVQLDDAMTYSCKATNPAGRDKLEFHLSVYLPPEFERNVTSSTVRKVAVVKSAFSLSCPVDGEPKPQVNWYKDGVQISRENLQYRISFDGELLDIISVQVEDAGRFTCEALNPAGKISKDFILSVYVPSVIPDSGEITDLSVIVGKPTTLFCPAEGIPPPQVTWFKDGDLLDPRESSNIRIQENGQQLRLMDVQLLDAGSYICLAANAAGNDTKVFTIDVLVPPTIEPSDTFIAATDKTRTLLICETQGLPTPTVSWYKNGVELNPEASLRYRMLQSGSLEFSSVKSTDTANYTCQAENVAGVTNMSFTLSVQVPPQHVEQYKEVNVKSGESVTLSCEVLGTPAPRVLWQIGTRIVANYPSEQVDKSLVIEKATNLDSGTYICIAQNPAGTSTGRVKLQVLVEPTIDSGRTLYRVIEGRELQLPCVSQGVPKPEISWTKDGEAIDLNDFRFRVLHDGRLAIPITRSGDRGVYTCQAVNEAGIAVVQLQVNVLVAARIVNYQRSVTAIQQSDVRIECEVEGIPPPTISWQKNFIDIQTGGNFKVGDDGTLTISNVKSSDSATYICEAANEAGQDAAEIALRVQVPPRIIVAPSAVEVGEGQRIYMQCEAEGIPVPSIVWKLNGTLIPSVGSVAGRSRLIVEDARVSDTGTYTCIAENAAGDAKVIATAKVNIPPKLIVAPGNTAVQIADQVILDCSVGGSPLPEILWTKDGYPVQLSNRIQQLYNGSLVIKNSISDDAGEYKCVASNDAGTSEGVAYLTVRSPPTFLIEPPNQVVINLGYTRVIDCQASGEPTSTVGWKRDYINITAEDTDDRISQLPNNSLQIVAAQLLDSGLYFCIANNSIGSVLKKVNILVKVDGGWDSWSEWGQCSHSCGYGVQARSRSCTKPAPANGGQPCLGESVGQKSCLLKDCSVDGGWSSWLPWESCSATCGDAERVRRRYCDNPAPQYGGKPCDGEVMEAEPCELIPCPVDGKWTPWSPWQPCSVTCLIGYQERYRFCSDPSPSNGGSPCNGADTDRRQCDQGPCPEHGGWSGWQPWETCSVSCGGGQRSRKRECDNPPPSYGGRDCIGFSEQVDYCNSEPCPIHGAWSTWKDWGTCTLPCNGGQHKRFRSCDSPTPRLGGRACIGTNQQTGECNVEPCPEGVWTSWENWSSCSVTCGRGRRGRERTCLQPAFSSQQCDGDSQEMEDCQLSECRAPPPTIGAGHLVGEINGIEINPIALVDVLINHALSGDQSAIVMADISTLNPSIGDRMRLLSSLLSAFYWTAAHEVGGAHNGYTLTDGNFERESHVEFPTGEIVQLTHISRGIDKDGVLQADIAVRGNIPEFPANAEISLEPYTEDYIQTGPGKIFASSSRMFKINGHRLPYAWNHTISYDAETYGRMPFLVQRLVVGLPSAEYIASDQSLSFGMEVHIGPGQPSDQCPRGFLYDPSGPYCQDTDECSRLSPCSHQCTNTAGGYQCSCPAGFALNSDAKTCQDVDECTMGLARCHRSQECINMEGSYKCVAKCADGFQRTEDGLTCIDINECTASSESPCEQTCINMPGSYQCKCRFGFRLYGRSRCVDINECLRPSTPCSHECINTAGGYRCVCPDGSRLAAGGSCENIDECIEGKHDCGTDELCIDLPPQDGKFECQKKCPQGLDMTADGTCVDQDECARGTHMCSYNQICNNMNGTYTCTCRRGYRVDGPGRPCLDYNECAHPGLCQYQCRNTEGSYQCTCPRGFSLHSSGRACIDRDECTELNIQCGAGERCFNQRGTYQCIDVSCPTDYIRLDSGGCALPCGKRPDLPCLSGMFVDVIEYHTLAIPSGIPAYQDLLRLTAYNQNHNQLINTEFIISENDLNSFEIRVESGRGIVSSITSLQADTTYRLKVRASSYDNRLSTLQYQTTFIIYISVSEFPF</sequence>
<dbReference type="Pfam" id="PF00090">
    <property type="entry name" value="TSP_1"/>
    <property type="match status" value="6"/>
</dbReference>
<feature type="domain" description="Ig-like" evidence="19">
    <location>
        <begin position="1695"/>
        <end position="1786"/>
    </location>
</feature>
<keyword evidence="10" id="KW-0130">Cell adhesion</keyword>
<accession>A0A7J7IX10</accession>
<dbReference type="InterPro" id="IPR036383">
    <property type="entry name" value="TSP1_rpt_sf"/>
</dbReference>
<feature type="domain" description="Ig-like" evidence="19">
    <location>
        <begin position="2066"/>
        <end position="2152"/>
    </location>
</feature>
<feature type="domain" description="Ig-like" evidence="19">
    <location>
        <begin position="1790"/>
        <end position="1879"/>
    </location>
</feature>
<feature type="domain" description="Ig-like" evidence="19">
    <location>
        <begin position="2335"/>
        <end position="2420"/>
    </location>
</feature>
<dbReference type="FunFam" id="2.60.40.10:FF:000107">
    <property type="entry name" value="Myosin, light chain kinase a"/>
    <property type="match status" value="2"/>
</dbReference>
<reference evidence="21" key="1">
    <citation type="submission" date="2020-06" db="EMBL/GenBank/DDBJ databases">
        <title>Draft genome of Bugula neritina, a colonial animal packing powerful symbionts and potential medicines.</title>
        <authorList>
            <person name="Rayko M."/>
        </authorList>
    </citation>
    <scope>NUCLEOTIDE SEQUENCE [LARGE SCALE GENOMIC DNA]</scope>
    <source>
        <strain evidence="21">Kwan_BN1</strain>
    </source>
</reference>
<dbReference type="FunFam" id="2.60.40.10:FF:000032">
    <property type="entry name" value="palladin isoform X1"/>
    <property type="match status" value="5"/>
</dbReference>
<dbReference type="CDD" id="cd00096">
    <property type="entry name" value="Ig"/>
    <property type="match status" value="8"/>
</dbReference>
<feature type="domain" description="Ig-like" evidence="19">
    <location>
        <begin position="1412"/>
        <end position="1498"/>
    </location>
</feature>
<feature type="domain" description="EGF-like" evidence="18">
    <location>
        <begin position="3223"/>
        <end position="3262"/>
    </location>
</feature>
<evidence type="ECO:0000256" key="15">
    <source>
        <dbReference type="ARBA" id="ARBA00023319"/>
    </source>
</evidence>
<feature type="domain" description="Ig-like" evidence="19">
    <location>
        <begin position="603"/>
        <end position="689"/>
    </location>
</feature>
<feature type="domain" description="Ig-like" evidence="19">
    <location>
        <begin position="1886"/>
        <end position="1973"/>
    </location>
</feature>
<dbReference type="InterPro" id="IPR003598">
    <property type="entry name" value="Ig_sub2"/>
</dbReference>
<feature type="domain" description="Ig-like" evidence="19">
    <location>
        <begin position="240"/>
        <end position="327"/>
    </location>
</feature>
<dbReference type="GO" id="GO:0016020">
    <property type="term" value="C:membrane"/>
    <property type="evidence" value="ECO:0007669"/>
    <property type="project" value="UniProtKB-SubCell"/>
</dbReference>
<evidence type="ECO:0000256" key="14">
    <source>
        <dbReference type="ARBA" id="ARBA00023180"/>
    </source>
</evidence>
<dbReference type="Pfam" id="PF25106">
    <property type="entry name" value="VWA_4"/>
    <property type="match status" value="1"/>
</dbReference>
<evidence type="ECO:0000256" key="13">
    <source>
        <dbReference type="ARBA" id="ARBA00023157"/>
    </source>
</evidence>
<dbReference type="FunFam" id="2.10.25.10:FF:000210">
    <property type="entry name" value="Hemicentin 1"/>
    <property type="match status" value="1"/>
</dbReference>
<dbReference type="FunFam" id="2.60.40.10:FF:000017">
    <property type="entry name" value="Down syndrome cell adhesion molecule b"/>
    <property type="match status" value="1"/>
</dbReference>
<feature type="domain" description="Ig-like" evidence="19">
    <location>
        <begin position="1978"/>
        <end position="2061"/>
    </location>
</feature>
<dbReference type="Pfam" id="PF12662">
    <property type="entry name" value="cEGF"/>
    <property type="match status" value="2"/>
</dbReference>
<dbReference type="FunFam" id="2.60.40.10:FF:000130">
    <property type="entry name" value="Hemicentin 1"/>
    <property type="match status" value="6"/>
</dbReference>
<keyword evidence="22" id="KW-1185">Reference proteome</keyword>
<feature type="domain" description="Ig-like" evidence="19">
    <location>
        <begin position="1223"/>
        <end position="1313"/>
    </location>
</feature>
<dbReference type="PRINTS" id="PR01832">
    <property type="entry name" value="VEGFRECEPTOR"/>
</dbReference>
<feature type="domain" description="EGF-like" evidence="18">
    <location>
        <begin position="3353"/>
        <end position="3388"/>
    </location>
</feature>
<dbReference type="PROSITE" id="PS01186">
    <property type="entry name" value="EGF_2"/>
    <property type="match status" value="2"/>
</dbReference>
<dbReference type="PROSITE" id="PS50835">
    <property type="entry name" value="IG_LIKE"/>
    <property type="match status" value="23"/>
</dbReference>
<dbReference type="OrthoDB" id="5985519at2759"/>
<keyword evidence="12" id="KW-0472">Membrane</keyword>
<feature type="chain" id="PRO_5029443479" evidence="17">
    <location>
        <begin position="29"/>
        <end position="3558"/>
    </location>
</feature>
<feature type="disulfide bond" evidence="16">
    <location>
        <begin position="3357"/>
        <end position="3367"/>
    </location>
</feature>
<feature type="domain" description="Ig-like" evidence="19">
    <location>
        <begin position="2157"/>
        <end position="2240"/>
    </location>
</feature>
<dbReference type="PANTHER" id="PTHR10075:SF100">
    <property type="entry name" value="FASCICLIN-2"/>
    <property type="match status" value="1"/>
</dbReference>
<feature type="domain" description="EGF-like" evidence="18">
    <location>
        <begin position="3182"/>
        <end position="3222"/>
    </location>
</feature>
<feature type="disulfide bond" evidence="16">
    <location>
        <begin position="3101"/>
        <end position="3111"/>
    </location>
</feature>
<evidence type="ECO:0000256" key="12">
    <source>
        <dbReference type="ARBA" id="ARBA00023136"/>
    </source>
</evidence>
<dbReference type="InterPro" id="IPR036179">
    <property type="entry name" value="Ig-like_dom_sf"/>
</dbReference>
<dbReference type="FunFam" id="2.20.100.10:FF:000007">
    <property type="entry name" value="Thrombospondin 1"/>
    <property type="match status" value="3"/>
</dbReference>
<dbReference type="SMART" id="SM00682">
    <property type="entry name" value="G2F"/>
    <property type="match status" value="1"/>
</dbReference>
<dbReference type="PROSITE" id="PS51257">
    <property type="entry name" value="PROKAR_LIPOPROTEIN"/>
    <property type="match status" value="1"/>
</dbReference>
<dbReference type="SMART" id="SM00409">
    <property type="entry name" value="IG"/>
    <property type="match status" value="24"/>
</dbReference>
<feature type="domain" description="EGF-like" evidence="18">
    <location>
        <begin position="3097"/>
        <end position="3136"/>
    </location>
</feature>
<dbReference type="Gene3D" id="2.20.100.10">
    <property type="entry name" value="Thrombospondin type-1 (TSP1) repeat"/>
    <property type="match status" value="6"/>
</dbReference>
<dbReference type="PROSITE" id="PS50092">
    <property type="entry name" value="TSP1"/>
    <property type="match status" value="6"/>
</dbReference>
<dbReference type="InterPro" id="IPR000152">
    <property type="entry name" value="EGF-type_Asp/Asn_hydroxyl_site"/>
</dbReference>
<keyword evidence="14" id="KW-0325">Glycoprotein</keyword>
<keyword evidence="3" id="KW-0964">Secreted</keyword>
<feature type="domain" description="EGF-like" evidence="18">
    <location>
        <begin position="3310"/>
        <end position="3348"/>
    </location>
</feature>
<feature type="domain" description="Ig-like" evidence="19">
    <location>
        <begin position="423"/>
        <end position="507"/>
    </location>
</feature>
<dbReference type="SUPFAM" id="SSF53300">
    <property type="entry name" value="vWA-like"/>
    <property type="match status" value="1"/>
</dbReference>
<evidence type="ECO:0000256" key="4">
    <source>
        <dbReference type="ARBA" id="ARBA00022530"/>
    </source>
</evidence>
<comment type="caution">
    <text evidence="21">The sequence shown here is derived from an EMBL/GenBank/DDBJ whole genome shotgun (WGS) entry which is preliminary data.</text>
</comment>
<dbReference type="SUPFAM" id="SSF57184">
    <property type="entry name" value="Growth factor receptor domain"/>
    <property type="match status" value="3"/>
</dbReference>
<dbReference type="FunFam" id="2.10.25.10:FF:000014">
    <property type="entry name" value="Latent-transforming growth factor beta-binding protein 3"/>
    <property type="match status" value="1"/>
</dbReference>
<dbReference type="SMART" id="SM00181">
    <property type="entry name" value="EGF"/>
    <property type="match status" value="9"/>
</dbReference>
<dbReference type="FunFam" id="2.10.25.10:FF:000005">
    <property type="entry name" value="Fibrillin 2"/>
    <property type="match status" value="1"/>
</dbReference>
<dbReference type="SMART" id="SM00408">
    <property type="entry name" value="IGc2"/>
    <property type="match status" value="23"/>
</dbReference>
<evidence type="ECO:0000256" key="9">
    <source>
        <dbReference type="ARBA" id="ARBA00022837"/>
    </source>
</evidence>
<dbReference type="InterPro" id="IPR009030">
    <property type="entry name" value="Growth_fac_rcpt_cys_sf"/>
</dbReference>
<evidence type="ECO:0000256" key="7">
    <source>
        <dbReference type="ARBA" id="ARBA00022729"/>
    </source>
</evidence>
<dbReference type="InterPro" id="IPR001881">
    <property type="entry name" value="EGF-like_Ca-bd_dom"/>
</dbReference>
<feature type="domain" description="Ig-like" evidence="19">
    <location>
        <begin position="512"/>
        <end position="600"/>
    </location>
</feature>
<dbReference type="PANTHER" id="PTHR10075">
    <property type="entry name" value="BASIGIN RELATED"/>
    <property type="match status" value="1"/>
</dbReference>
<dbReference type="CDD" id="cd00054">
    <property type="entry name" value="EGF_CA"/>
    <property type="match status" value="6"/>
</dbReference>
<gene>
    <name evidence="21" type="ORF">EB796_023924</name>
</gene>
<keyword evidence="9" id="KW-0106">Calcium</keyword>
<name>A0A7J7IX10_BUGNE</name>
<dbReference type="InterPro" id="IPR013106">
    <property type="entry name" value="Ig_V-set"/>
</dbReference>
<keyword evidence="11" id="KW-1133">Transmembrane helix</keyword>
<dbReference type="GO" id="GO:0007399">
    <property type="term" value="P:nervous system development"/>
    <property type="evidence" value="ECO:0007669"/>
    <property type="project" value="UniProtKB-ARBA"/>
</dbReference>
<evidence type="ECO:0000259" key="20">
    <source>
        <dbReference type="PROSITE" id="PS50993"/>
    </source>
</evidence>
<dbReference type="GO" id="GO:0005509">
    <property type="term" value="F:calcium ion binding"/>
    <property type="evidence" value="ECO:0007669"/>
    <property type="project" value="InterPro"/>
</dbReference>
<dbReference type="InterPro" id="IPR000742">
    <property type="entry name" value="EGF"/>
</dbReference>
<dbReference type="EMBL" id="VXIV02003363">
    <property type="protein sequence ID" value="KAF6017768.1"/>
    <property type="molecule type" value="Genomic_DNA"/>
</dbReference>
<dbReference type="FunFam" id="2.20.100.10:FF:000001">
    <property type="entry name" value="semaphorin-5A isoform X1"/>
    <property type="match status" value="2"/>
</dbReference>
<feature type="domain" description="Ig-like" evidence="19">
    <location>
        <begin position="2247"/>
        <end position="2332"/>
    </location>
</feature>
<dbReference type="PROSITE" id="PS01187">
    <property type="entry name" value="EGF_CA"/>
    <property type="match status" value="3"/>
</dbReference>
<dbReference type="InterPro" id="IPR049883">
    <property type="entry name" value="NOTCH1_EGF-like"/>
</dbReference>
<evidence type="ECO:0000256" key="17">
    <source>
        <dbReference type="SAM" id="SignalP"/>
    </source>
</evidence>
<dbReference type="Pfam" id="PF07679">
    <property type="entry name" value="I-set"/>
    <property type="match status" value="20"/>
</dbReference>
<dbReference type="FunFam" id="2.10.25.10:FF:000038">
    <property type="entry name" value="Fibrillin 2"/>
    <property type="match status" value="1"/>
</dbReference>
<dbReference type="PROSITE" id="PS00010">
    <property type="entry name" value="ASX_HYDROXYL"/>
    <property type="match status" value="5"/>
</dbReference>
<keyword evidence="6" id="KW-0812">Transmembrane</keyword>
<keyword evidence="5 16" id="KW-0245">EGF-like domain</keyword>
<dbReference type="Gene3D" id="2.40.155.10">
    <property type="entry name" value="Green fluorescent protein"/>
    <property type="match status" value="1"/>
</dbReference>
<feature type="domain" description="Ig-like" evidence="19">
    <location>
        <begin position="1599"/>
        <end position="1690"/>
    </location>
</feature>
<dbReference type="Gene3D" id="3.40.50.410">
    <property type="entry name" value="von Willebrand factor, type A domain"/>
    <property type="match status" value="1"/>
</dbReference>
<dbReference type="SMART" id="SM00209">
    <property type="entry name" value="TSP1"/>
    <property type="match status" value="6"/>
</dbReference>
<evidence type="ECO:0000256" key="2">
    <source>
        <dbReference type="ARBA" id="ARBA00004498"/>
    </source>
</evidence>
<evidence type="ECO:0000259" key="19">
    <source>
        <dbReference type="PROSITE" id="PS50835"/>
    </source>
</evidence>
<evidence type="ECO:0000259" key="18">
    <source>
        <dbReference type="PROSITE" id="PS50026"/>
    </source>
</evidence>
<dbReference type="FunFam" id="2.10.25.10:FF:000008">
    <property type="entry name" value="Signal peptide, CUB domain, EGF-like 2"/>
    <property type="match status" value="1"/>
</dbReference>
<dbReference type="InterPro" id="IPR026823">
    <property type="entry name" value="cEGF"/>
</dbReference>
<dbReference type="InterPro" id="IPR006605">
    <property type="entry name" value="G2_nidogen/fibulin_G2F"/>
</dbReference>
<dbReference type="InterPro" id="IPR056861">
    <property type="entry name" value="HMCN1-like_VWA"/>
</dbReference>
<feature type="domain" description="Ig-like" evidence="19">
    <location>
        <begin position="985"/>
        <end position="1076"/>
    </location>
</feature>
<dbReference type="SUPFAM" id="SSF48726">
    <property type="entry name" value="Immunoglobulin"/>
    <property type="match status" value="26"/>
</dbReference>
<keyword evidence="13 16" id="KW-1015">Disulfide bond</keyword>
<feature type="domain" description="Ig-like" evidence="19">
    <location>
        <begin position="1128"/>
        <end position="1218"/>
    </location>
</feature>
<keyword evidence="8" id="KW-0677">Repeat</keyword>
<dbReference type="InterPro" id="IPR000884">
    <property type="entry name" value="TSP1_rpt"/>
</dbReference>
<proteinExistence type="predicted"/>
<dbReference type="PROSITE" id="PS50026">
    <property type="entry name" value="EGF_3"/>
    <property type="match status" value="5"/>
</dbReference>
<evidence type="ECO:0000256" key="5">
    <source>
        <dbReference type="ARBA" id="ARBA00022536"/>
    </source>
</evidence>
<dbReference type="Gene3D" id="2.60.40.10">
    <property type="entry name" value="Immunoglobulins"/>
    <property type="match status" value="26"/>
</dbReference>
<dbReference type="PROSITE" id="PS50993">
    <property type="entry name" value="NIDOGEN_G2"/>
    <property type="match status" value="1"/>
</dbReference>
<evidence type="ECO:0000256" key="16">
    <source>
        <dbReference type="PROSITE-ProRule" id="PRU00076"/>
    </source>
</evidence>
<dbReference type="SUPFAM" id="SSF54511">
    <property type="entry name" value="GFP-like"/>
    <property type="match status" value="1"/>
</dbReference>
<dbReference type="InterPro" id="IPR007110">
    <property type="entry name" value="Ig-like_dom"/>
</dbReference>
<evidence type="ECO:0000256" key="11">
    <source>
        <dbReference type="ARBA" id="ARBA00022989"/>
    </source>
</evidence>
<feature type="domain" description="Ig-like" evidence="19">
    <location>
        <begin position="1318"/>
        <end position="1407"/>
    </location>
</feature>
<evidence type="ECO:0000313" key="22">
    <source>
        <dbReference type="Proteomes" id="UP000593567"/>
    </source>
</evidence>
<keyword evidence="15" id="KW-0393">Immunoglobulin domain</keyword>
<evidence type="ECO:0000256" key="6">
    <source>
        <dbReference type="ARBA" id="ARBA00022692"/>
    </source>
</evidence>
<dbReference type="SUPFAM" id="SSF82895">
    <property type="entry name" value="TSP-1 type 1 repeat"/>
    <property type="match status" value="6"/>
</dbReference>
<dbReference type="InterPro" id="IPR013098">
    <property type="entry name" value="Ig_I-set"/>
</dbReference>
<feature type="domain" description="Ig-like" evidence="19">
    <location>
        <begin position="330"/>
        <end position="417"/>
    </location>
</feature>
<evidence type="ECO:0000256" key="10">
    <source>
        <dbReference type="ARBA" id="ARBA00022889"/>
    </source>
</evidence>
<dbReference type="Pfam" id="PF07474">
    <property type="entry name" value="G2F"/>
    <property type="match status" value="1"/>
</dbReference>
<evidence type="ECO:0000256" key="3">
    <source>
        <dbReference type="ARBA" id="ARBA00022525"/>
    </source>
</evidence>
<dbReference type="FunFam" id="2.60.40.10:FF:000503">
    <property type="entry name" value="Hemicentin 1"/>
    <property type="match status" value="2"/>
</dbReference>
<feature type="domain" description="Nidogen G2 beta-barrel" evidence="20">
    <location>
        <begin position="2858"/>
        <end position="3083"/>
    </location>
</feature>
<dbReference type="Pfam" id="PF13927">
    <property type="entry name" value="Ig_3"/>
    <property type="match status" value="3"/>
</dbReference>
<feature type="domain" description="Ig-like" evidence="19">
    <location>
        <begin position="2425"/>
        <end position="2514"/>
    </location>
</feature>
<dbReference type="Proteomes" id="UP000593567">
    <property type="component" value="Unassembled WGS sequence"/>
</dbReference>
<dbReference type="InterPro" id="IPR036465">
    <property type="entry name" value="vWFA_dom_sf"/>
</dbReference>
<dbReference type="InterPro" id="IPR013783">
    <property type="entry name" value="Ig-like_fold"/>
</dbReference>
<comment type="caution">
    <text evidence="16">Lacks conserved residue(s) required for the propagation of feature annotation.</text>
</comment>
<feature type="signal peptide" evidence="17">
    <location>
        <begin position="1"/>
        <end position="28"/>
    </location>
</feature>
<dbReference type="InterPro" id="IPR003599">
    <property type="entry name" value="Ig_sub"/>
</dbReference>
<keyword evidence="7 17" id="KW-0732">Signal</keyword>